<gene>
    <name evidence="7" type="ORF">ILEXP_LOCUS12569</name>
</gene>
<dbReference type="InterPro" id="IPR036312">
    <property type="entry name" value="Bifun_inhib/LTP/seed_sf"/>
</dbReference>
<feature type="chain" id="PRO_5044892292" description="Non-specific lipid-transfer protein" evidence="5">
    <location>
        <begin position="32"/>
        <end position="124"/>
    </location>
</feature>
<comment type="similarity">
    <text evidence="1 4">Belongs to the plant LTP family.</text>
</comment>
<evidence type="ECO:0000256" key="4">
    <source>
        <dbReference type="RuleBase" id="RU000628"/>
    </source>
</evidence>
<keyword evidence="5" id="KW-0732">Signal</keyword>
<dbReference type="GO" id="GO:0008289">
    <property type="term" value="F:lipid binding"/>
    <property type="evidence" value="ECO:0007669"/>
    <property type="project" value="UniProtKB-KW"/>
</dbReference>
<keyword evidence="2 4" id="KW-0813">Transport</keyword>
<proteinExistence type="inferred from homology"/>
<dbReference type="PROSITE" id="PS51257">
    <property type="entry name" value="PROKAR_LIPOPROTEIN"/>
    <property type="match status" value="1"/>
</dbReference>
<evidence type="ECO:0000313" key="8">
    <source>
        <dbReference type="Proteomes" id="UP001642360"/>
    </source>
</evidence>
<dbReference type="PRINTS" id="PR00382">
    <property type="entry name" value="LIPIDTRNSFER"/>
</dbReference>
<evidence type="ECO:0000256" key="5">
    <source>
        <dbReference type="SAM" id="SignalP"/>
    </source>
</evidence>
<dbReference type="EMBL" id="CAUOFW020001425">
    <property type="protein sequence ID" value="CAK9144794.1"/>
    <property type="molecule type" value="Genomic_DNA"/>
</dbReference>
<name>A0ABC8RIJ7_9AQUA</name>
<dbReference type="Gene3D" id="1.10.110.10">
    <property type="entry name" value="Plant lipid-transfer and hydrophobic proteins"/>
    <property type="match status" value="1"/>
</dbReference>
<reference evidence="7 8" key="1">
    <citation type="submission" date="2024-02" db="EMBL/GenBank/DDBJ databases">
        <authorList>
            <person name="Vignale AGUSTIN F."/>
            <person name="Sosa J E."/>
            <person name="Modenutti C."/>
        </authorList>
    </citation>
    <scope>NUCLEOTIDE SEQUENCE [LARGE SCALE GENOMIC DNA]</scope>
</reference>
<comment type="function">
    <text evidence="4">Plant non-specific lipid-transfer proteins transfer phospholipids as well as galactolipids across membranes. May play a role in wax or cutin deposition in the cell walls of expanding epidermal cells and certain secretory tissues.</text>
</comment>
<evidence type="ECO:0000256" key="1">
    <source>
        <dbReference type="ARBA" id="ARBA00009748"/>
    </source>
</evidence>
<comment type="caution">
    <text evidence="7">The sequence shown here is derived from an EMBL/GenBank/DDBJ whole genome shotgun (WGS) entry which is preliminary data.</text>
</comment>
<keyword evidence="3 4" id="KW-0446">Lipid-binding</keyword>
<dbReference type="CDD" id="cd01960">
    <property type="entry name" value="nsLTP1"/>
    <property type="match status" value="1"/>
</dbReference>
<feature type="domain" description="Bifunctional inhibitor/plant lipid transfer protein/seed storage helical" evidence="6">
    <location>
        <begin position="35"/>
        <end position="119"/>
    </location>
</feature>
<organism evidence="7 8">
    <name type="scientific">Ilex paraguariensis</name>
    <name type="common">yerba mate</name>
    <dbReference type="NCBI Taxonomy" id="185542"/>
    <lineage>
        <taxon>Eukaryota</taxon>
        <taxon>Viridiplantae</taxon>
        <taxon>Streptophyta</taxon>
        <taxon>Embryophyta</taxon>
        <taxon>Tracheophyta</taxon>
        <taxon>Spermatophyta</taxon>
        <taxon>Magnoliopsida</taxon>
        <taxon>eudicotyledons</taxon>
        <taxon>Gunneridae</taxon>
        <taxon>Pentapetalae</taxon>
        <taxon>asterids</taxon>
        <taxon>campanulids</taxon>
        <taxon>Aquifoliales</taxon>
        <taxon>Aquifoliaceae</taxon>
        <taxon>Ilex</taxon>
    </lineage>
</organism>
<evidence type="ECO:0000256" key="2">
    <source>
        <dbReference type="ARBA" id="ARBA00022448"/>
    </source>
</evidence>
<dbReference type="SUPFAM" id="SSF47699">
    <property type="entry name" value="Bifunctional inhibitor/lipid-transfer protein/seed storage 2S albumin"/>
    <property type="match status" value="1"/>
</dbReference>
<feature type="signal peptide" evidence="5">
    <location>
        <begin position="1"/>
        <end position="31"/>
    </location>
</feature>
<dbReference type="AlphaFoldDB" id="A0ABC8RIJ7"/>
<dbReference type="Pfam" id="PF00234">
    <property type="entry name" value="Tryp_alpha_amyl"/>
    <property type="match status" value="1"/>
</dbReference>
<protein>
    <recommendedName>
        <fullName evidence="4">Non-specific lipid-transfer protein</fullName>
    </recommendedName>
</protein>
<evidence type="ECO:0000256" key="3">
    <source>
        <dbReference type="ARBA" id="ARBA00023121"/>
    </source>
</evidence>
<dbReference type="PANTHER" id="PTHR33076">
    <property type="entry name" value="NON-SPECIFIC LIPID-TRANSFER PROTEIN 2-RELATED"/>
    <property type="match status" value="1"/>
</dbReference>
<sequence length="124" mass="12787">MKASSQAALPFTTMAILFLLLLLLAPPPSYAAISCSDVIKDIRPCVNYLKNGSGMPPAACCTGASNLASSATTTADKQAACNCIKSAAKNANIKSELAKALPANCGITLSIPISPNTDCTKYLY</sequence>
<dbReference type="Proteomes" id="UP001642360">
    <property type="component" value="Unassembled WGS sequence"/>
</dbReference>
<accession>A0ABC8RIJ7</accession>
<keyword evidence="8" id="KW-1185">Reference proteome</keyword>
<dbReference type="InterPro" id="IPR000528">
    <property type="entry name" value="Plant_nsLTP"/>
</dbReference>
<dbReference type="InterPro" id="IPR016140">
    <property type="entry name" value="Bifunc_inhib/LTP/seed_store"/>
</dbReference>
<evidence type="ECO:0000259" key="6">
    <source>
        <dbReference type="SMART" id="SM00499"/>
    </source>
</evidence>
<dbReference type="SMART" id="SM00499">
    <property type="entry name" value="AAI"/>
    <property type="match status" value="1"/>
</dbReference>
<evidence type="ECO:0000313" key="7">
    <source>
        <dbReference type="EMBL" id="CAK9144794.1"/>
    </source>
</evidence>